<evidence type="ECO:0000313" key="2">
    <source>
        <dbReference type="Proteomes" id="UP001281761"/>
    </source>
</evidence>
<accession>A0ABQ9X422</accession>
<gene>
    <name evidence="1" type="ORF">BLNAU_18683</name>
</gene>
<organism evidence="1 2">
    <name type="scientific">Blattamonas nauphoetae</name>
    <dbReference type="NCBI Taxonomy" id="2049346"/>
    <lineage>
        <taxon>Eukaryota</taxon>
        <taxon>Metamonada</taxon>
        <taxon>Preaxostyla</taxon>
        <taxon>Oxymonadida</taxon>
        <taxon>Blattamonas</taxon>
    </lineage>
</organism>
<reference evidence="1 2" key="1">
    <citation type="journal article" date="2022" name="bioRxiv">
        <title>Genomics of Preaxostyla Flagellates Illuminates Evolutionary Transitions and the Path Towards Mitochondrial Loss.</title>
        <authorList>
            <person name="Novak L.V.F."/>
            <person name="Treitli S.C."/>
            <person name="Pyrih J."/>
            <person name="Halakuc P."/>
            <person name="Pipaliya S.V."/>
            <person name="Vacek V."/>
            <person name="Brzon O."/>
            <person name="Soukal P."/>
            <person name="Eme L."/>
            <person name="Dacks J.B."/>
            <person name="Karnkowska A."/>
            <person name="Elias M."/>
            <person name="Hampl V."/>
        </authorList>
    </citation>
    <scope>NUCLEOTIDE SEQUENCE [LARGE SCALE GENOMIC DNA]</scope>
    <source>
        <strain evidence="1">NAU3</strain>
        <tissue evidence="1">Gut</tissue>
    </source>
</reference>
<comment type="caution">
    <text evidence="1">The sequence shown here is derived from an EMBL/GenBank/DDBJ whole genome shotgun (WGS) entry which is preliminary data.</text>
</comment>
<dbReference type="EMBL" id="JARBJD010000229">
    <property type="protein sequence ID" value="KAK2946432.1"/>
    <property type="molecule type" value="Genomic_DNA"/>
</dbReference>
<keyword evidence="2" id="KW-1185">Reference proteome</keyword>
<dbReference type="Proteomes" id="UP001281761">
    <property type="component" value="Unassembled WGS sequence"/>
</dbReference>
<protein>
    <submittedName>
        <fullName evidence="1">Uncharacterized protein</fullName>
    </submittedName>
</protein>
<name>A0ABQ9X422_9EUKA</name>
<proteinExistence type="predicted"/>
<evidence type="ECO:0000313" key="1">
    <source>
        <dbReference type="EMBL" id="KAK2946432.1"/>
    </source>
</evidence>
<sequence length="151" mass="16523">MSPQSFGTIKQASKQFLSLVDFVKAGNNLDDTATRQACALLQNIVPESNQKYKFEPLLFKLVPIPDGSCSGFAESIGLLLTSSNKELVQATLPFLHRIVNASSSSSLFDFTVTGFFNLLPLAFYEQEVHLCAQSGLYLTRIVTAFILQGVP</sequence>